<dbReference type="PANTHER" id="PTHR21563">
    <property type="entry name" value="ZINC FINGER C3H1 DOMAIN-CONTAINING PROTEIN"/>
    <property type="match status" value="1"/>
</dbReference>
<name>A0A443S4B9_9ACAR</name>
<comment type="caution">
    <text evidence="2">The sequence shown here is derived from an EMBL/GenBank/DDBJ whole genome shotgun (WGS) entry which is preliminary data.</text>
</comment>
<dbReference type="GO" id="GO:0000178">
    <property type="term" value="C:exosome (RNase complex)"/>
    <property type="evidence" value="ECO:0007669"/>
    <property type="project" value="TreeGrafter"/>
</dbReference>
<organism evidence="2 3">
    <name type="scientific">Leptotrombidium deliense</name>
    <dbReference type="NCBI Taxonomy" id="299467"/>
    <lineage>
        <taxon>Eukaryota</taxon>
        <taxon>Metazoa</taxon>
        <taxon>Ecdysozoa</taxon>
        <taxon>Arthropoda</taxon>
        <taxon>Chelicerata</taxon>
        <taxon>Arachnida</taxon>
        <taxon>Acari</taxon>
        <taxon>Acariformes</taxon>
        <taxon>Trombidiformes</taxon>
        <taxon>Prostigmata</taxon>
        <taxon>Anystina</taxon>
        <taxon>Parasitengona</taxon>
        <taxon>Trombiculoidea</taxon>
        <taxon>Trombiculidae</taxon>
        <taxon>Leptotrombidium</taxon>
    </lineage>
</organism>
<dbReference type="InterPro" id="IPR011990">
    <property type="entry name" value="TPR-like_helical_dom_sf"/>
</dbReference>
<sequence length="724" mass="83800">MTQEMKLIIRLDKESSDEEDCDIADEIRCPSIPCIDYLLKEARKAAAVKPVRSNHCYVSKKRFSFVNKMSVAQQQEYKKLKEEIAKREQNGHVNSGYYLKEKEMRWKKLKALIHQKRQKLVEMKVKSSQKRLQLKKAQTHARKMQELYAAATKAVTATAAELNKCTNDVKLMDEDLVKHETMLTSLEKECISEGLAVEGNTYKLPLVIVRKTSETTLHKKRLRSESEANAKSSEQLVEMKKRVLEAKHKRVEKTCVNRDRLVQQKVVTANNVNTSKPKVKAVKAIPVPQKLLKSVNKHLKKPHLTNVCTPFEYLLNFAAYPSELAIASNNDFQMPIHSKTEEKKKDSLTLRDLTTRTSVLSHLHSFRLSNYFEEHCIHNYTKPEYASSSYTNAINPHEYLCRFDLLGTCNDENCPWQHCRNYLLNDDDKLIDLLLYKPAIAHIGFGKENGSEEPLKALRDFVANFRRENIKLTDYELQEKLVRLVRSDSVKERPVCVLTRCFPRVKSKTIIHHSSHTFDDFKYNIKIRDLNLTLTYGKICGMKANVDPDNYIKNRFYAPEGSPLSVELETTLASETDNIQLWIKLAYYHVTSNPNKKVECIHKALNVLSRGLDWNRENCELWEHYLFLYANRFVTQDEEAKSNLLNICKKAVTVCPRYAIWKLYLSFCVSVEEKQSVSTDLLDALCSGQVMVENDDDLSHCLLEVITYKLRMISLNKIFCHQSK</sequence>
<protein>
    <submittedName>
        <fullName evidence="2">Zinc finger C3H1 domain-containing protein-like protein</fullName>
    </submittedName>
</protein>
<gene>
    <name evidence="2" type="ORF">B4U80_04851</name>
</gene>
<evidence type="ECO:0000313" key="3">
    <source>
        <dbReference type="Proteomes" id="UP000288716"/>
    </source>
</evidence>
<keyword evidence="3" id="KW-1185">Reference proteome</keyword>
<dbReference type="Proteomes" id="UP000288716">
    <property type="component" value="Unassembled WGS sequence"/>
</dbReference>
<evidence type="ECO:0000313" key="2">
    <source>
        <dbReference type="EMBL" id="RWS22377.1"/>
    </source>
</evidence>
<dbReference type="STRING" id="299467.A0A443S4B9"/>
<dbReference type="InterPro" id="IPR019607">
    <property type="entry name" value="Putative_zinc-finger_domain"/>
</dbReference>
<proteinExistence type="predicted"/>
<dbReference type="PANTHER" id="PTHR21563:SF3">
    <property type="entry name" value="ZINC FINGER C3H1 DOMAIN-CONTAINING PROTEIN"/>
    <property type="match status" value="1"/>
</dbReference>
<evidence type="ECO:0000259" key="1">
    <source>
        <dbReference type="Pfam" id="PF10650"/>
    </source>
</evidence>
<dbReference type="InterPro" id="IPR039278">
    <property type="entry name" value="Red1"/>
</dbReference>
<dbReference type="OrthoDB" id="6516177at2759"/>
<dbReference type="Pfam" id="PF10650">
    <property type="entry name" value="zf-C3H1"/>
    <property type="match status" value="1"/>
</dbReference>
<dbReference type="EMBL" id="NCKV01008967">
    <property type="protein sequence ID" value="RWS22377.1"/>
    <property type="molecule type" value="Genomic_DNA"/>
</dbReference>
<dbReference type="GO" id="GO:0005634">
    <property type="term" value="C:nucleus"/>
    <property type="evidence" value="ECO:0007669"/>
    <property type="project" value="TreeGrafter"/>
</dbReference>
<dbReference type="AlphaFoldDB" id="A0A443S4B9"/>
<feature type="domain" description="Putative zinc-finger" evidence="1">
    <location>
        <begin position="400"/>
        <end position="418"/>
    </location>
</feature>
<dbReference type="Gene3D" id="1.25.40.10">
    <property type="entry name" value="Tetratricopeptide repeat domain"/>
    <property type="match status" value="1"/>
</dbReference>
<accession>A0A443S4B9</accession>
<reference evidence="2 3" key="1">
    <citation type="journal article" date="2018" name="Gigascience">
        <title>Genomes of trombidid mites reveal novel predicted allergens and laterally-transferred genes associated with secondary metabolism.</title>
        <authorList>
            <person name="Dong X."/>
            <person name="Chaisiri K."/>
            <person name="Xia D."/>
            <person name="Armstrong S.D."/>
            <person name="Fang Y."/>
            <person name="Donnelly M.J."/>
            <person name="Kadowaki T."/>
            <person name="McGarry J.W."/>
            <person name="Darby A.C."/>
            <person name="Makepeace B.L."/>
        </authorList>
    </citation>
    <scope>NUCLEOTIDE SEQUENCE [LARGE SCALE GENOMIC DNA]</scope>
    <source>
        <strain evidence="2">UoL-UT</strain>
    </source>
</reference>
<dbReference type="VEuPathDB" id="VectorBase:LDEU009663"/>